<organism evidence="1 2">
    <name type="scientific">Actinomycetospora flava</name>
    <dbReference type="NCBI Taxonomy" id="3129232"/>
    <lineage>
        <taxon>Bacteria</taxon>
        <taxon>Bacillati</taxon>
        <taxon>Actinomycetota</taxon>
        <taxon>Actinomycetes</taxon>
        <taxon>Pseudonocardiales</taxon>
        <taxon>Pseudonocardiaceae</taxon>
        <taxon>Actinomycetospora</taxon>
    </lineage>
</organism>
<keyword evidence="2" id="KW-1185">Reference proteome</keyword>
<evidence type="ECO:0000313" key="1">
    <source>
        <dbReference type="EMBL" id="MEJ2862421.1"/>
    </source>
</evidence>
<dbReference type="RefSeq" id="WP_337703795.1">
    <property type="nucleotide sequence ID" value="NZ_JBBEGM010000005.1"/>
</dbReference>
<dbReference type="Proteomes" id="UP001369736">
    <property type="component" value="Unassembled WGS sequence"/>
</dbReference>
<name>A0ABU8M5N5_9PSEU</name>
<sequence length="264" mass="27531">MVVLGGCGATGTEAAGVPSGRSSLAVTASAVCPEGYGPLELQPETLEEAELVALTTACGDVLGRSVYLQNRSKSVWVIDSPAGLVRSGSSQAGPQVELYRHFATGRVSGLTLEPDTNVYVPLSRGQQLHMRLDGPAQAMWQVGETLKERVVTGGRDALIKATTRGSMTNRAFATCFAQGYDFGAGLSEITADGAALTEYLGLGRSIGDCGQAIRTAQQDAVQTRTPTLVTLEGATQVARSRPFLAGSTSSLRTVLSRLSAVVPR</sequence>
<dbReference type="EMBL" id="JBBEGM010000005">
    <property type="protein sequence ID" value="MEJ2862421.1"/>
    <property type="molecule type" value="Genomic_DNA"/>
</dbReference>
<evidence type="ECO:0008006" key="3">
    <source>
        <dbReference type="Google" id="ProtNLM"/>
    </source>
</evidence>
<evidence type="ECO:0000313" key="2">
    <source>
        <dbReference type="Proteomes" id="UP001369736"/>
    </source>
</evidence>
<reference evidence="1 2" key="1">
    <citation type="submission" date="2024-03" db="EMBL/GenBank/DDBJ databases">
        <title>Actinomycetospora sp. OC33-EN07, a novel actinomycete isolated from wild orchid (Aerides multiflora).</title>
        <authorList>
            <person name="Suriyachadkun C."/>
        </authorList>
    </citation>
    <scope>NUCLEOTIDE SEQUENCE [LARGE SCALE GENOMIC DNA]</scope>
    <source>
        <strain evidence="1 2">OC33-EN07</strain>
    </source>
</reference>
<accession>A0ABU8M5N5</accession>
<protein>
    <recommendedName>
        <fullName evidence="3">Lipoprotein</fullName>
    </recommendedName>
</protein>
<proteinExistence type="predicted"/>
<comment type="caution">
    <text evidence="1">The sequence shown here is derived from an EMBL/GenBank/DDBJ whole genome shotgun (WGS) entry which is preliminary data.</text>
</comment>
<gene>
    <name evidence="1" type="ORF">WCD58_14715</name>
</gene>